<name>A0ABN1GIZ1_9ACTN</name>
<dbReference type="Pfam" id="PF13607">
    <property type="entry name" value="Succ_CoA_lig"/>
    <property type="match status" value="1"/>
</dbReference>
<dbReference type="Gene3D" id="3.30.1490.20">
    <property type="entry name" value="ATP-grasp fold, A domain"/>
    <property type="match status" value="1"/>
</dbReference>
<dbReference type="InterPro" id="IPR036291">
    <property type="entry name" value="NAD(P)-bd_dom_sf"/>
</dbReference>
<reference evidence="2 3" key="1">
    <citation type="journal article" date="2019" name="Int. J. Syst. Evol. Microbiol.">
        <title>The Global Catalogue of Microorganisms (GCM) 10K type strain sequencing project: providing services to taxonomists for standard genome sequencing and annotation.</title>
        <authorList>
            <consortium name="The Broad Institute Genomics Platform"/>
            <consortium name="The Broad Institute Genome Sequencing Center for Infectious Disease"/>
            <person name="Wu L."/>
            <person name="Ma J."/>
        </authorList>
    </citation>
    <scope>NUCLEOTIDE SEQUENCE [LARGE SCALE GENOMIC DNA]</scope>
    <source>
        <strain evidence="2 3">JCM 10671</strain>
    </source>
</reference>
<dbReference type="InterPro" id="IPR016102">
    <property type="entry name" value="Succinyl-CoA_synth-like"/>
</dbReference>
<keyword evidence="2" id="KW-0436">Ligase</keyword>
<gene>
    <name evidence="2" type="ORF">GCM10009547_13080</name>
</gene>
<keyword evidence="3" id="KW-1185">Reference proteome</keyword>
<sequence length="697" mass="72800">MIRPLRPEVARKFLEPQSVAIVGVSTSSSQAYKAGGRAVLDHLGVYGYGGNVYVVHPTATEVDGRPVFPALANLPEVPDVVVLAVPAKSALGVLEQCAQIGVRQVLVLTAGFGDMGAEGLALERNLLEFAGQHEIAIVGPNSTGLVNVRTGLAMSMTSVLTEGEPIAAGGLAMIAQSGAIGSTVVERARLAGVGISHIVSTGNQRDMDIPDFVSFFARNADVETVALYVESIRDGARFAAAVEELTAAGKRLVAYLGGRTDAGEQAAASHTGKIVGRGALELALLRALGVTVVDDPDDLWVLGTAEVPTGSFPRRWGMVAYSGGMAVLATEQLAAAGVTFPKLSDQTLSRVQERSPQFVAAHNPLDVGPGSMPHDFRAYLSAVAADPAVEAICVPLPMGARGWNQQSVDDVLTVRKESGKPFVVLWYGGLALRPYVEQLRSQGVLVAEKPSDLGRLVSAMLGPERELSSSRTPSFGPSEPVDAALGGADALLSLERAGLDVVPMRVCVDAEGAIKAAAEIGYPVVLKSGAAEVAHRLELGLVRVGLANEAVLTEAYSEMVARATAAGLPGEGPWLVQQMAAGRVELVLTVRDAGELGVFGSVGLGGAAVEILRDVESVPLPCDLSTLDRALRRLRTAELMFGYRGSAPVSTEWVHRALHRLADVLRRDALAEIEVNPALVGPDGGVIVDALSVARRP</sequence>
<dbReference type="Gene3D" id="3.40.50.261">
    <property type="entry name" value="Succinyl-CoA synthetase domains"/>
    <property type="match status" value="2"/>
</dbReference>
<dbReference type="Gene3D" id="3.30.470.20">
    <property type="entry name" value="ATP-grasp fold, B domain"/>
    <property type="match status" value="1"/>
</dbReference>
<dbReference type="SUPFAM" id="SSF56059">
    <property type="entry name" value="Glutathione synthetase ATP-binding domain-like"/>
    <property type="match status" value="1"/>
</dbReference>
<dbReference type="InterPro" id="IPR003781">
    <property type="entry name" value="CoA-bd"/>
</dbReference>
<dbReference type="RefSeq" id="WP_344602849.1">
    <property type="nucleotide sequence ID" value="NZ_BAAAHE010000008.1"/>
</dbReference>
<accession>A0ABN1GIZ1</accession>
<dbReference type="Pfam" id="PF13549">
    <property type="entry name" value="ATP-grasp_5"/>
    <property type="match status" value="1"/>
</dbReference>
<evidence type="ECO:0000313" key="2">
    <source>
        <dbReference type="EMBL" id="GAA0612447.1"/>
    </source>
</evidence>
<dbReference type="GO" id="GO:0016874">
    <property type="term" value="F:ligase activity"/>
    <property type="evidence" value="ECO:0007669"/>
    <property type="project" value="UniProtKB-KW"/>
</dbReference>
<organism evidence="2 3">
    <name type="scientific">Sporichthya brevicatena</name>
    <dbReference type="NCBI Taxonomy" id="171442"/>
    <lineage>
        <taxon>Bacteria</taxon>
        <taxon>Bacillati</taxon>
        <taxon>Actinomycetota</taxon>
        <taxon>Actinomycetes</taxon>
        <taxon>Sporichthyales</taxon>
        <taxon>Sporichthyaceae</taxon>
        <taxon>Sporichthya</taxon>
    </lineage>
</organism>
<evidence type="ECO:0000259" key="1">
    <source>
        <dbReference type="SMART" id="SM00881"/>
    </source>
</evidence>
<dbReference type="InterPro" id="IPR032875">
    <property type="entry name" value="Succ_CoA_lig_flav_dom"/>
</dbReference>
<dbReference type="Pfam" id="PF13380">
    <property type="entry name" value="CoA_binding_2"/>
    <property type="match status" value="1"/>
</dbReference>
<protein>
    <submittedName>
        <fullName evidence="2">Acetate--CoA ligase family protein</fullName>
    </submittedName>
</protein>
<dbReference type="SMART" id="SM00881">
    <property type="entry name" value="CoA_binding"/>
    <property type="match status" value="1"/>
</dbReference>
<feature type="domain" description="CoA-binding" evidence="1">
    <location>
        <begin position="13"/>
        <end position="112"/>
    </location>
</feature>
<dbReference type="EMBL" id="BAAAHE010000008">
    <property type="protein sequence ID" value="GAA0612447.1"/>
    <property type="molecule type" value="Genomic_DNA"/>
</dbReference>
<comment type="caution">
    <text evidence="2">The sequence shown here is derived from an EMBL/GenBank/DDBJ whole genome shotgun (WGS) entry which is preliminary data.</text>
</comment>
<proteinExistence type="predicted"/>
<dbReference type="Gene3D" id="3.40.50.720">
    <property type="entry name" value="NAD(P)-binding Rossmann-like Domain"/>
    <property type="match status" value="1"/>
</dbReference>
<dbReference type="SUPFAM" id="SSF52210">
    <property type="entry name" value="Succinyl-CoA synthetase domains"/>
    <property type="match status" value="2"/>
</dbReference>
<dbReference type="SUPFAM" id="SSF51735">
    <property type="entry name" value="NAD(P)-binding Rossmann-fold domains"/>
    <property type="match status" value="1"/>
</dbReference>
<dbReference type="InterPro" id="IPR013815">
    <property type="entry name" value="ATP_grasp_subdomain_1"/>
</dbReference>
<evidence type="ECO:0000313" key="3">
    <source>
        <dbReference type="Proteomes" id="UP001500957"/>
    </source>
</evidence>
<dbReference type="Proteomes" id="UP001500957">
    <property type="component" value="Unassembled WGS sequence"/>
</dbReference>
<dbReference type="PANTHER" id="PTHR42793:SF1">
    <property type="entry name" value="PEPTIDYL-LYSINE N-ACETYLTRANSFERASE PATZ"/>
    <property type="match status" value="1"/>
</dbReference>
<dbReference type="PANTHER" id="PTHR42793">
    <property type="entry name" value="COA BINDING DOMAIN CONTAINING PROTEIN"/>
    <property type="match status" value="1"/>
</dbReference>